<feature type="domain" description="Histidine kinase" evidence="8">
    <location>
        <begin position="265"/>
        <end position="538"/>
    </location>
</feature>
<dbReference type="InterPro" id="IPR003018">
    <property type="entry name" value="GAF"/>
</dbReference>
<dbReference type="InterPro" id="IPR036890">
    <property type="entry name" value="HATPase_C_sf"/>
</dbReference>
<dbReference type="Proteomes" id="UP001442494">
    <property type="component" value="Unassembled WGS sequence"/>
</dbReference>
<keyword evidence="3" id="KW-0597">Phosphoprotein</keyword>
<keyword evidence="4" id="KW-0808">Transferase</keyword>
<evidence type="ECO:0000313" key="9">
    <source>
        <dbReference type="EMBL" id="MEP0865122.1"/>
    </source>
</evidence>
<dbReference type="InterPro" id="IPR004358">
    <property type="entry name" value="Sig_transdc_His_kin-like_C"/>
</dbReference>
<proteinExistence type="predicted"/>
<dbReference type="RefSeq" id="WP_242019299.1">
    <property type="nucleotide sequence ID" value="NZ_JAMPKK010000022.1"/>
</dbReference>
<evidence type="ECO:0000256" key="5">
    <source>
        <dbReference type="ARBA" id="ARBA00023012"/>
    </source>
</evidence>
<keyword evidence="4" id="KW-0418">Kinase</keyword>
<dbReference type="SMART" id="SM00387">
    <property type="entry name" value="HATPase_c"/>
    <property type="match status" value="1"/>
</dbReference>
<feature type="region of interest" description="Disordered" evidence="7">
    <location>
        <begin position="22"/>
        <end position="53"/>
    </location>
</feature>
<sequence length="547" mass="61117">MDFIDECIQALYIHFSRTRHRQSIPKRREPNLTNDAIPEPTPPIKAVSKSPPVPLNEEERLKELNQYKIIDTPPEEAFDDLTALAAQICGTPIALISLVDAHRQWFKSKIGVEATETPREIAFCAHAISKPDEMLVVPDALEDERFANNPLVTHGPDIRFYAGTPLVTANGFGIGTLCVLDRVPRNLTPAQLDALQRLGRQAIAQLDLRINVTKLERTIAKSQRVEEALRQTNKRLLQTLKTLRQTQAQLIQSEKMSSLGQLVAGVAHEINNPVTFIHGNLPYVNDYVSELLELLSLYQQRYPNPDLDIQEKAEAIDLDFITQDLPKTLSSMKVGTDRIHQIVKSLRSFSRLDEAKKKRVDIHEGINSTLLILQHRLKATGVNPGIEVIKEYGILPPVECYPGPLNQVFMNILSNAIDALEMETEEWGLLTGKQKNEISFSQFPITNPQSKTPTIRIRTEVVENSVLISIADNGSGISEAIREQIFDPFFTTKPVGKGTGIGLSISYQIVVEKHKGVLRCLSEPGKGTEFLIEIPIQGSKETDSDRS</sequence>
<dbReference type="SUPFAM" id="SSF47384">
    <property type="entry name" value="Homodimeric domain of signal transducing histidine kinase"/>
    <property type="match status" value="1"/>
</dbReference>
<evidence type="ECO:0000256" key="6">
    <source>
        <dbReference type="SAM" id="Coils"/>
    </source>
</evidence>
<dbReference type="GO" id="GO:0005524">
    <property type="term" value="F:ATP binding"/>
    <property type="evidence" value="ECO:0007669"/>
    <property type="project" value="UniProtKB-KW"/>
</dbReference>
<keyword evidence="9" id="KW-0547">Nucleotide-binding</keyword>
<dbReference type="EC" id="2.7.13.3" evidence="2"/>
<evidence type="ECO:0000256" key="1">
    <source>
        <dbReference type="ARBA" id="ARBA00000085"/>
    </source>
</evidence>
<dbReference type="PRINTS" id="PR00344">
    <property type="entry name" value="BCTRLSENSOR"/>
</dbReference>
<dbReference type="InterPro" id="IPR003661">
    <property type="entry name" value="HisK_dim/P_dom"/>
</dbReference>
<comment type="caution">
    <text evidence="9">The sequence shown here is derived from an EMBL/GenBank/DDBJ whole genome shotgun (WGS) entry which is preliminary data.</text>
</comment>
<dbReference type="SMART" id="SM00065">
    <property type="entry name" value="GAF"/>
    <property type="match status" value="1"/>
</dbReference>
<keyword evidence="10" id="KW-1185">Reference proteome</keyword>
<dbReference type="InterPro" id="IPR003594">
    <property type="entry name" value="HATPase_dom"/>
</dbReference>
<name>A0ABV0JNY8_9CYAN</name>
<dbReference type="SUPFAM" id="SSF55874">
    <property type="entry name" value="ATPase domain of HSP90 chaperone/DNA topoisomerase II/histidine kinase"/>
    <property type="match status" value="1"/>
</dbReference>
<keyword evidence="6" id="KW-0175">Coiled coil</keyword>
<dbReference type="EMBL" id="JAMPKK010000022">
    <property type="protein sequence ID" value="MEP0865122.1"/>
    <property type="molecule type" value="Genomic_DNA"/>
</dbReference>
<keyword evidence="5" id="KW-0902">Two-component regulatory system</keyword>
<reference evidence="9 10" key="1">
    <citation type="submission" date="2022-04" db="EMBL/GenBank/DDBJ databases">
        <title>Positive selection, recombination, and allopatry shape intraspecific diversity of widespread and dominant cyanobacteria.</title>
        <authorList>
            <person name="Wei J."/>
            <person name="Shu W."/>
            <person name="Hu C."/>
        </authorList>
    </citation>
    <scope>NUCLEOTIDE SEQUENCE [LARGE SCALE GENOMIC DNA]</scope>
    <source>
        <strain evidence="9 10">GB2-A5</strain>
    </source>
</reference>
<feature type="coiled-coil region" evidence="6">
    <location>
        <begin position="215"/>
        <end position="246"/>
    </location>
</feature>
<evidence type="ECO:0000256" key="2">
    <source>
        <dbReference type="ARBA" id="ARBA00012438"/>
    </source>
</evidence>
<comment type="catalytic activity">
    <reaction evidence="1">
        <text>ATP + protein L-histidine = ADP + protein N-phospho-L-histidine.</text>
        <dbReference type="EC" id="2.7.13.3"/>
    </reaction>
</comment>
<dbReference type="PROSITE" id="PS50109">
    <property type="entry name" value="HIS_KIN"/>
    <property type="match status" value="1"/>
</dbReference>
<dbReference type="Pfam" id="PF01590">
    <property type="entry name" value="GAF"/>
    <property type="match status" value="1"/>
</dbReference>
<dbReference type="Gene3D" id="3.30.565.10">
    <property type="entry name" value="Histidine kinase-like ATPase, C-terminal domain"/>
    <property type="match status" value="1"/>
</dbReference>
<dbReference type="SMART" id="SM00388">
    <property type="entry name" value="HisKA"/>
    <property type="match status" value="1"/>
</dbReference>
<dbReference type="PANTHER" id="PTHR43102">
    <property type="entry name" value="SLR1143 PROTEIN"/>
    <property type="match status" value="1"/>
</dbReference>
<dbReference type="InterPro" id="IPR005467">
    <property type="entry name" value="His_kinase_dom"/>
</dbReference>
<gene>
    <name evidence="9" type="ORF">NDI37_11655</name>
</gene>
<dbReference type="Pfam" id="PF02518">
    <property type="entry name" value="HATPase_c"/>
    <property type="match status" value="1"/>
</dbReference>
<dbReference type="InterPro" id="IPR029016">
    <property type="entry name" value="GAF-like_dom_sf"/>
</dbReference>
<keyword evidence="9" id="KW-0067">ATP-binding</keyword>
<dbReference type="InterPro" id="IPR036097">
    <property type="entry name" value="HisK_dim/P_sf"/>
</dbReference>
<evidence type="ECO:0000313" key="10">
    <source>
        <dbReference type="Proteomes" id="UP001442494"/>
    </source>
</evidence>
<dbReference type="Gene3D" id="1.10.287.130">
    <property type="match status" value="1"/>
</dbReference>
<evidence type="ECO:0000256" key="7">
    <source>
        <dbReference type="SAM" id="MobiDB-lite"/>
    </source>
</evidence>
<protein>
    <recommendedName>
        <fullName evidence="2">histidine kinase</fullName>
        <ecNumber evidence="2">2.7.13.3</ecNumber>
    </recommendedName>
</protein>
<organism evidence="9 10">
    <name type="scientific">Funiculus sociatus GB2-A5</name>
    <dbReference type="NCBI Taxonomy" id="2933946"/>
    <lineage>
        <taxon>Bacteria</taxon>
        <taxon>Bacillati</taxon>
        <taxon>Cyanobacteriota</taxon>
        <taxon>Cyanophyceae</taxon>
        <taxon>Coleofasciculales</taxon>
        <taxon>Coleofasciculaceae</taxon>
        <taxon>Funiculus</taxon>
    </lineage>
</organism>
<dbReference type="SUPFAM" id="SSF55781">
    <property type="entry name" value="GAF domain-like"/>
    <property type="match status" value="1"/>
</dbReference>
<accession>A0ABV0JNY8</accession>
<dbReference type="CDD" id="cd00082">
    <property type="entry name" value="HisKA"/>
    <property type="match status" value="1"/>
</dbReference>
<evidence type="ECO:0000256" key="3">
    <source>
        <dbReference type="ARBA" id="ARBA00022553"/>
    </source>
</evidence>
<dbReference type="PANTHER" id="PTHR43102:SF2">
    <property type="entry name" value="GAF DOMAIN-CONTAINING PROTEIN"/>
    <property type="match status" value="1"/>
</dbReference>
<evidence type="ECO:0000259" key="8">
    <source>
        <dbReference type="PROSITE" id="PS50109"/>
    </source>
</evidence>
<evidence type="ECO:0000256" key="4">
    <source>
        <dbReference type="ARBA" id="ARBA00022777"/>
    </source>
</evidence>
<dbReference type="Gene3D" id="3.30.450.40">
    <property type="match status" value="1"/>
</dbReference>